<evidence type="ECO:0000313" key="5">
    <source>
        <dbReference type="EMBL" id="OEG17212.1"/>
    </source>
</evidence>
<proteinExistence type="predicted"/>
<feature type="transmembrane region" description="Helical" evidence="3">
    <location>
        <begin position="12"/>
        <end position="34"/>
    </location>
</feature>
<keyword evidence="3" id="KW-0812">Transmembrane</keyword>
<dbReference type="GO" id="GO:0016020">
    <property type="term" value="C:membrane"/>
    <property type="evidence" value="ECO:0007669"/>
    <property type="project" value="UniProtKB-SubCell"/>
</dbReference>
<organism evidence="5 6">
    <name type="scientific">Enterococcus quebecensis</name>
    <dbReference type="NCBI Taxonomy" id="903983"/>
    <lineage>
        <taxon>Bacteria</taxon>
        <taxon>Bacillati</taxon>
        <taxon>Bacillota</taxon>
        <taxon>Bacilli</taxon>
        <taxon>Lactobacillales</taxon>
        <taxon>Enterococcaceae</taxon>
        <taxon>Enterococcus</taxon>
    </lineage>
</organism>
<evidence type="ECO:0000256" key="3">
    <source>
        <dbReference type="SAM" id="Phobius"/>
    </source>
</evidence>
<dbReference type="InterPro" id="IPR001466">
    <property type="entry name" value="Beta-lactam-related"/>
</dbReference>
<keyword evidence="6" id="KW-1185">Reference proteome</keyword>
<name>A0A1E5GX11_9ENTE</name>
<gene>
    <name evidence="5" type="ORF">BCR23_04200</name>
</gene>
<dbReference type="Proteomes" id="UP000094764">
    <property type="component" value="Unassembled WGS sequence"/>
</dbReference>
<dbReference type="PANTHER" id="PTHR46825">
    <property type="entry name" value="D-ALANYL-D-ALANINE-CARBOXYPEPTIDASE/ENDOPEPTIDASE AMPH"/>
    <property type="match status" value="1"/>
</dbReference>
<keyword evidence="3" id="KW-1133">Transmembrane helix</keyword>
<feature type="domain" description="Beta-lactamase-related" evidence="4">
    <location>
        <begin position="83"/>
        <end position="389"/>
    </location>
</feature>
<evidence type="ECO:0000259" key="4">
    <source>
        <dbReference type="Pfam" id="PF00144"/>
    </source>
</evidence>
<dbReference type="AlphaFoldDB" id="A0A1E5GX11"/>
<dbReference type="OrthoDB" id="2151402at2"/>
<accession>A0A1E5GX11</accession>
<evidence type="ECO:0000256" key="1">
    <source>
        <dbReference type="ARBA" id="ARBA00004370"/>
    </source>
</evidence>
<protein>
    <recommendedName>
        <fullName evidence="4">Beta-lactamase-related domain-containing protein</fullName>
    </recommendedName>
</protein>
<comment type="caution">
    <text evidence="5">The sequence shown here is derived from an EMBL/GenBank/DDBJ whole genome shotgun (WGS) entry which is preliminary data.</text>
</comment>
<keyword evidence="2 3" id="KW-0472">Membrane</keyword>
<sequence>MHHRKHQKKKKNWIPTLVILILMILVVSELYLLFFQNHSNSVSQNNTTKPNVKTSQSITRLTKDAQHAENFNQEVKPTSDLAKQIDQKLSDNQFIGTALIIKDGQIILQKGFGYANFGKQLPNTYQSLFQIGSIQKGMTATLILKQIQAGRLSLDETLDHFYPTIPDSQNITIRQLLSMTSGLCQKVKATNMMSDDAFLRFAFSNVTMGDYGKFKYDAINYFLLVGILEKLTDASYQQLFHQMFNQHLQLSHTMFYNNFLTSNNRTYAYARTNGKDFSSEIKDKPLLFNQEVGTGNIAMTTGDLYLFYYNLLEGKIVDHQTMNTLWTPETQKGYMGGVYNFSNYVQGHGVEEGFETNAFISKDTKNSVILFTNEYPGAKIYQELSKNIFDLLGSY</sequence>
<reference evidence="6" key="1">
    <citation type="submission" date="2016-09" db="EMBL/GenBank/DDBJ databases">
        <authorList>
            <person name="Gulvik C.A."/>
        </authorList>
    </citation>
    <scope>NUCLEOTIDE SEQUENCE [LARGE SCALE GENOMIC DNA]</scope>
    <source>
        <strain evidence="6">LMG 26306</strain>
    </source>
</reference>
<dbReference type="EMBL" id="MIKB01000012">
    <property type="protein sequence ID" value="OEG17212.1"/>
    <property type="molecule type" value="Genomic_DNA"/>
</dbReference>
<evidence type="ECO:0000256" key="2">
    <source>
        <dbReference type="ARBA" id="ARBA00023136"/>
    </source>
</evidence>
<dbReference type="RefSeq" id="WP_069634533.1">
    <property type="nucleotide sequence ID" value="NZ_JXKZ01000002.1"/>
</dbReference>
<dbReference type="Pfam" id="PF00144">
    <property type="entry name" value="Beta-lactamase"/>
    <property type="match status" value="1"/>
</dbReference>
<evidence type="ECO:0000313" key="6">
    <source>
        <dbReference type="Proteomes" id="UP000094764"/>
    </source>
</evidence>
<dbReference type="InterPro" id="IPR012338">
    <property type="entry name" value="Beta-lactam/transpept-like"/>
</dbReference>
<dbReference type="Gene3D" id="3.40.710.10">
    <property type="entry name" value="DD-peptidase/beta-lactamase superfamily"/>
    <property type="match status" value="1"/>
</dbReference>
<comment type="subcellular location">
    <subcellularLocation>
        <location evidence="1">Membrane</location>
    </subcellularLocation>
</comment>
<dbReference type="PANTHER" id="PTHR46825:SF11">
    <property type="entry name" value="PENICILLIN-BINDING PROTEIN 4"/>
    <property type="match status" value="1"/>
</dbReference>
<dbReference type="SUPFAM" id="SSF56601">
    <property type="entry name" value="beta-lactamase/transpeptidase-like"/>
    <property type="match status" value="1"/>
</dbReference>
<dbReference type="STRING" id="903983.BCR23_04200"/>
<dbReference type="InterPro" id="IPR050491">
    <property type="entry name" value="AmpC-like"/>
</dbReference>